<evidence type="ECO:0000313" key="2">
    <source>
        <dbReference type="Proteomes" id="UP000789366"/>
    </source>
</evidence>
<gene>
    <name evidence="1" type="ORF">SPELUC_LOCUS13477</name>
</gene>
<dbReference type="Proteomes" id="UP000789366">
    <property type="component" value="Unassembled WGS sequence"/>
</dbReference>
<organism evidence="1 2">
    <name type="scientific">Cetraspora pellucida</name>
    <dbReference type="NCBI Taxonomy" id="1433469"/>
    <lineage>
        <taxon>Eukaryota</taxon>
        <taxon>Fungi</taxon>
        <taxon>Fungi incertae sedis</taxon>
        <taxon>Mucoromycota</taxon>
        <taxon>Glomeromycotina</taxon>
        <taxon>Glomeromycetes</taxon>
        <taxon>Diversisporales</taxon>
        <taxon>Gigasporaceae</taxon>
        <taxon>Cetraspora</taxon>
    </lineage>
</organism>
<protein>
    <submittedName>
        <fullName evidence="1">5361_t:CDS:1</fullName>
    </submittedName>
</protein>
<evidence type="ECO:0000313" key="1">
    <source>
        <dbReference type="EMBL" id="CAG8736478.1"/>
    </source>
</evidence>
<accession>A0ACA9Q6Q4</accession>
<name>A0ACA9Q6Q4_9GLOM</name>
<keyword evidence="2" id="KW-1185">Reference proteome</keyword>
<sequence length="164" mass="19218">MSSKEKIESNKVFNRRKARKIQKTKKRHECALLMDHDELGETLSDVDKVIKPEYASPKISGEENDVDVFYIVQIPWRNQRLCELIQKLDRENEKKERSSKRQKKHKGSPSTLRINVNEHHEKFDKLKNHLPAVPNSDDVDDGIWPAWALPNDYDNTELDSEPDD</sequence>
<dbReference type="EMBL" id="CAJVPW010035840">
    <property type="protein sequence ID" value="CAG8736478.1"/>
    <property type="molecule type" value="Genomic_DNA"/>
</dbReference>
<proteinExistence type="predicted"/>
<comment type="caution">
    <text evidence="1">The sequence shown here is derived from an EMBL/GenBank/DDBJ whole genome shotgun (WGS) entry which is preliminary data.</text>
</comment>
<reference evidence="1" key="1">
    <citation type="submission" date="2021-06" db="EMBL/GenBank/DDBJ databases">
        <authorList>
            <person name="Kallberg Y."/>
            <person name="Tangrot J."/>
            <person name="Rosling A."/>
        </authorList>
    </citation>
    <scope>NUCLEOTIDE SEQUENCE</scope>
    <source>
        <strain evidence="1">28 12/20/2015</strain>
    </source>
</reference>